<dbReference type="SUPFAM" id="SSF54373">
    <property type="entry name" value="FAD-linked reductases, C-terminal domain"/>
    <property type="match status" value="1"/>
</dbReference>
<dbReference type="InterPro" id="IPR045170">
    <property type="entry name" value="MTOX"/>
</dbReference>
<dbReference type="InterPro" id="IPR036188">
    <property type="entry name" value="FAD/NAD-bd_sf"/>
</dbReference>
<keyword evidence="3" id="KW-0274">FAD</keyword>
<evidence type="ECO:0000256" key="4">
    <source>
        <dbReference type="ARBA" id="ARBA00023002"/>
    </source>
</evidence>
<evidence type="ECO:0000256" key="5">
    <source>
        <dbReference type="SAM" id="Phobius"/>
    </source>
</evidence>
<keyword evidence="4" id="KW-0560">Oxidoreductase</keyword>
<evidence type="ECO:0000256" key="1">
    <source>
        <dbReference type="ARBA" id="ARBA00001974"/>
    </source>
</evidence>
<protein>
    <recommendedName>
        <fullName evidence="6">FAD dependent oxidoreductase domain-containing protein</fullName>
    </recommendedName>
</protein>
<name>A0A193BV32_AMYOR</name>
<dbReference type="PANTHER" id="PTHR10961:SF7">
    <property type="entry name" value="FAD DEPENDENT OXIDOREDUCTASE DOMAIN-CONTAINING PROTEIN"/>
    <property type="match status" value="1"/>
</dbReference>
<dbReference type="Proteomes" id="UP000093695">
    <property type="component" value="Chromosome"/>
</dbReference>
<keyword evidence="5" id="KW-1133">Transmembrane helix</keyword>
<keyword evidence="8" id="KW-1185">Reference proteome</keyword>
<dbReference type="Pfam" id="PF01266">
    <property type="entry name" value="DAO"/>
    <property type="match status" value="1"/>
</dbReference>
<dbReference type="Gene3D" id="3.30.9.10">
    <property type="entry name" value="D-Amino Acid Oxidase, subunit A, domain 2"/>
    <property type="match status" value="1"/>
</dbReference>
<comment type="cofactor">
    <cofactor evidence="1">
        <name>FAD</name>
        <dbReference type="ChEBI" id="CHEBI:57692"/>
    </cofactor>
</comment>
<dbReference type="AlphaFoldDB" id="A0A193BV32"/>
<dbReference type="GO" id="GO:0050660">
    <property type="term" value="F:flavin adenine dinucleotide binding"/>
    <property type="evidence" value="ECO:0007669"/>
    <property type="project" value="InterPro"/>
</dbReference>
<feature type="transmembrane region" description="Helical" evidence="5">
    <location>
        <begin position="6"/>
        <end position="26"/>
    </location>
</feature>
<evidence type="ECO:0000256" key="2">
    <source>
        <dbReference type="ARBA" id="ARBA00022630"/>
    </source>
</evidence>
<keyword evidence="5" id="KW-0472">Membrane</keyword>
<evidence type="ECO:0000313" key="8">
    <source>
        <dbReference type="Proteomes" id="UP000093695"/>
    </source>
</evidence>
<feature type="domain" description="FAD dependent oxidoreductase" evidence="6">
    <location>
        <begin position="8"/>
        <end position="381"/>
    </location>
</feature>
<proteinExistence type="predicted"/>
<keyword evidence="5" id="KW-0812">Transmembrane</keyword>
<evidence type="ECO:0000256" key="3">
    <source>
        <dbReference type="ARBA" id="ARBA00022827"/>
    </source>
</evidence>
<reference evidence="7 8" key="1">
    <citation type="journal article" date="2015" name="Genome Announc.">
        <title>Draft Genome Sequence of Norvancomycin-Producing Strain Amycolatopsis orientalis CPCC200066.</title>
        <authorList>
            <person name="Lei X."/>
            <person name="Yuan F."/>
            <person name="Shi Y."/>
            <person name="Li X."/>
            <person name="Wang L."/>
            <person name="Hong B."/>
        </authorList>
    </citation>
    <scope>NUCLEOTIDE SEQUENCE [LARGE SCALE GENOMIC DNA]</scope>
    <source>
        <strain evidence="7 8">B-37</strain>
    </source>
</reference>
<evidence type="ECO:0000313" key="7">
    <source>
        <dbReference type="EMBL" id="ANN16029.1"/>
    </source>
</evidence>
<gene>
    <name evidence="7" type="ORF">SD37_10515</name>
</gene>
<keyword evidence="2" id="KW-0285">Flavoprotein</keyword>
<dbReference type="InterPro" id="IPR006076">
    <property type="entry name" value="FAD-dep_OxRdtase"/>
</dbReference>
<accession>A0A193BV32</accession>
<organism evidence="7 8">
    <name type="scientific">Amycolatopsis orientalis</name>
    <name type="common">Nocardia orientalis</name>
    <dbReference type="NCBI Taxonomy" id="31958"/>
    <lineage>
        <taxon>Bacteria</taxon>
        <taxon>Bacillati</taxon>
        <taxon>Actinomycetota</taxon>
        <taxon>Actinomycetes</taxon>
        <taxon>Pseudonocardiales</taxon>
        <taxon>Pseudonocardiaceae</taxon>
        <taxon>Amycolatopsis</taxon>
    </lineage>
</organism>
<dbReference type="RefSeq" id="WP_065912786.1">
    <property type="nucleotide sequence ID" value="NZ_CP016174.1"/>
</dbReference>
<dbReference type="KEGG" id="aori:SD37_10515"/>
<dbReference type="GO" id="GO:0008115">
    <property type="term" value="F:sarcosine oxidase activity"/>
    <property type="evidence" value="ECO:0007669"/>
    <property type="project" value="TreeGrafter"/>
</dbReference>
<dbReference type="STRING" id="31958.SD37_10515"/>
<evidence type="ECO:0000259" key="6">
    <source>
        <dbReference type="Pfam" id="PF01266"/>
    </source>
</evidence>
<dbReference type="PANTHER" id="PTHR10961">
    <property type="entry name" value="PEROXISOMAL SARCOSINE OXIDASE"/>
    <property type="match status" value="1"/>
</dbReference>
<sequence length="411" mass="44420">MTEQTLIDVIVIGGGVVGLAAAYAAARRGQRTVLLERRSFFHDETASSGLSRQFRLQYDDPTISRLVQEAMPLWRELEEQGGEKLNHQVGCLWFGDPAAPGAEGQIDNVLRTMADLGIPFDRLTAGEITEQYGFTGIPESWTGFFQPDGAATNVKATLKALYRAGVTAGVEMRSGTAVRDIAAHGDGVRITTEAGELIDGRKLIIAAGPETNSLLRVLGIELRTTVWEMVSACFAVRPGGAGSEPLPTWIDFQQSAHDDPGLYYGFPELPWERGGHMRIGANYPSRVMADGAISRTRPDPATVTRLSEWVAQHMPGLDPAPVDPTTCVCSLFTDPAQPQTLSRQLLLDFLPDVVPAADDVVVCATGWVFKIAPLLGSICVDLAVDGTTTHDISGARLKREQWRLVRAEAGV</sequence>
<dbReference type="Gene3D" id="3.50.50.60">
    <property type="entry name" value="FAD/NAD(P)-binding domain"/>
    <property type="match status" value="1"/>
</dbReference>
<dbReference type="SUPFAM" id="SSF51905">
    <property type="entry name" value="FAD/NAD(P)-binding domain"/>
    <property type="match status" value="1"/>
</dbReference>
<dbReference type="EMBL" id="CP016174">
    <property type="protein sequence ID" value="ANN16029.1"/>
    <property type="molecule type" value="Genomic_DNA"/>
</dbReference>